<dbReference type="EMBL" id="BMAW01051129">
    <property type="protein sequence ID" value="GFS78859.1"/>
    <property type="molecule type" value="Genomic_DNA"/>
</dbReference>
<evidence type="ECO:0000313" key="1">
    <source>
        <dbReference type="EMBL" id="GFS78859.1"/>
    </source>
</evidence>
<dbReference type="AlphaFoldDB" id="A0A8X6MUN7"/>
<accession>A0A8X6MUN7</accession>
<gene>
    <name evidence="1" type="primary">AVEN_178215_1</name>
    <name evidence="1" type="ORF">NPIL_325651</name>
</gene>
<protein>
    <submittedName>
        <fullName evidence="1">Uncharacterized protein</fullName>
    </submittedName>
</protein>
<comment type="caution">
    <text evidence="1">The sequence shown here is derived from an EMBL/GenBank/DDBJ whole genome shotgun (WGS) entry which is preliminary data.</text>
</comment>
<reference evidence="1" key="1">
    <citation type="submission" date="2020-08" db="EMBL/GenBank/DDBJ databases">
        <title>Multicomponent nature underlies the extraordinary mechanical properties of spider dragline silk.</title>
        <authorList>
            <person name="Kono N."/>
            <person name="Nakamura H."/>
            <person name="Mori M."/>
            <person name="Yoshida Y."/>
            <person name="Ohtoshi R."/>
            <person name="Malay A.D."/>
            <person name="Moran D.A.P."/>
            <person name="Tomita M."/>
            <person name="Numata K."/>
            <person name="Arakawa K."/>
        </authorList>
    </citation>
    <scope>NUCLEOTIDE SEQUENCE</scope>
</reference>
<organism evidence="1 2">
    <name type="scientific">Nephila pilipes</name>
    <name type="common">Giant wood spider</name>
    <name type="synonym">Nephila maculata</name>
    <dbReference type="NCBI Taxonomy" id="299642"/>
    <lineage>
        <taxon>Eukaryota</taxon>
        <taxon>Metazoa</taxon>
        <taxon>Ecdysozoa</taxon>
        <taxon>Arthropoda</taxon>
        <taxon>Chelicerata</taxon>
        <taxon>Arachnida</taxon>
        <taxon>Araneae</taxon>
        <taxon>Araneomorphae</taxon>
        <taxon>Entelegynae</taxon>
        <taxon>Araneoidea</taxon>
        <taxon>Nephilidae</taxon>
        <taxon>Nephila</taxon>
    </lineage>
</organism>
<dbReference type="OrthoDB" id="7471944at2759"/>
<keyword evidence="2" id="KW-1185">Reference proteome</keyword>
<sequence>MIPKFMPSVVPVLTSLLFNNPMFRLMLLFTYALADDFNLNDQEIKPVGWISLNINIGNIEHFMLKVGICAQLSFPLVLGFPWQQVQARCTYDPNESLCISTSFSFYLYESIHVAKYSKNCLTTKKLSLPTLDDVVLPETSI</sequence>
<proteinExistence type="predicted"/>
<evidence type="ECO:0000313" key="2">
    <source>
        <dbReference type="Proteomes" id="UP000887013"/>
    </source>
</evidence>
<dbReference type="Proteomes" id="UP000887013">
    <property type="component" value="Unassembled WGS sequence"/>
</dbReference>
<name>A0A8X6MUN7_NEPPI</name>